<dbReference type="RefSeq" id="WP_354441745.1">
    <property type="nucleotide sequence ID" value="NZ_JBEPSH010000002.1"/>
</dbReference>
<comment type="caution">
    <text evidence="1">The sequence shown here is derived from an EMBL/GenBank/DDBJ whole genome shotgun (WGS) entry which is preliminary data.</text>
</comment>
<proteinExistence type="predicted"/>
<reference evidence="1 2" key="1">
    <citation type="submission" date="2024-06" db="EMBL/GenBank/DDBJ databases">
        <title>Sorghum-associated microbial communities from plants grown in Nebraska, USA.</title>
        <authorList>
            <person name="Schachtman D."/>
        </authorList>
    </citation>
    <scope>NUCLEOTIDE SEQUENCE [LARGE SCALE GENOMIC DNA]</scope>
    <source>
        <strain evidence="1 2">2709</strain>
    </source>
</reference>
<accession>A0ABV2Q4I2</accession>
<dbReference type="InterPro" id="IPR039556">
    <property type="entry name" value="ICL/PEPM"/>
</dbReference>
<dbReference type="PROSITE" id="PS00161">
    <property type="entry name" value="ISOCITRATE_LYASE"/>
    <property type="match status" value="1"/>
</dbReference>
<dbReference type="Proteomes" id="UP001549320">
    <property type="component" value="Unassembled WGS sequence"/>
</dbReference>
<dbReference type="EC" id="4.1.3.32" evidence="1"/>
<name>A0ABV2Q4I2_9BURK</name>
<dbReference type="InterPro" id="IPR018523">
    <property type="entry name" value="Isocitrate_lyase_ph_CS"/>
</dbReference>
<dbReference type="GO" id="GO:0047529">
    <property type="term" value="F:2,3-dimethylmalate lyase activity"/>
    <property type="evidence" value="ECO:0007669"/>
    <property type="project" value="UniProtKB-EC"/>
</dbReference>
<evidence type="ECO:0000313" key="2">
    <source>
        <dbReference type="Proteomes" id="UP001549320"/>
    </source>
</evidence>
<keyword evidence="2" id="KW-1185">Reference proteome</keyword>
<dbReference type="SUPFAM" id="SSF51621">
    <property type="entry name" value="Phosphoenolpyruvate/pyruvate domain"/>
    <property type="match status" value="1"/>
</dbReference>
<dbReference type="PANTHER" id="PTHR42905">
    <property type="entry name" value="PHOSPHOENOLPYRUVATE CARBOXYLASE"/>
    <property type="match status" value="1"/>
</dbReference>
<sequence>MQKSNFKELLAGQSPLLLPVAHDALSARLIERAGFSAAAIGGFGLVGCRLGLPDLGLASFGEVSCAVRDISSAARLPLIVDADEGYGDVKNVVRTVRTYEQMGLCAIVLEDQVSPKKCGHMAIERRVVPVIEAEQKLRAALDARVDERFAIIARTDARSIEGLESAIERGQRYVACGADALFIEAPTSIEELRKIGSSFQVPLVVNAAEGGRTPVLTPLEYSELGFSIVLYPATLLLRMVASLTNALAALREGRFDDQGRLPDFSMLTDIMGTNTWMEIDQRFGSN</sequence>
<dbReference type="InterPro" id="IPR040442">
    <property type="entry name" value="Pyrv_kinase-like_dom_sf"/>
</dbReference>
<organism evidence="1 2">
    <name type="scientific">Ottowia thiooxydans</name>
    <dbReference type="NCBI Taxonomy" id="219182"/>
    <lineage>
        <taxon>Bacteria</taxon>
        <taxon>Pseudomonadati</taxon>
        <taxon>Pseudomonadota</taxon>
        <taxon>Betaproteobacteria</taxon>
        <taxon>Burkholderiales</taxon>
        <taxon>Comamonadaceae</taxon>
        <taxon>Ottowia</taxon>
    </lineage>
</organism>
<protein>
    <submittedName>
        <fullName evidence="1">2-methylisocitrate lyase-like PEP mutase family enzyme</fullName>
        <ecNumber evidence="1">4.1.3.32</ecNumber>
    </submittedName>
</protein>
<evidence type="ECO:0000313" key="1">
    <source>
        <dbReference type="EMBL" id="MET4575948.1"/>
    </source>
</evidence>
<dbReference type="Pfam" id="PF13714">
    <property type="entry name" value="PEP_mutase"/>
    <property type="match status" value="1"/>
</dbReference>
<dbReference type="EMBL" id="JBEPSH010000002">
    <property type="protein sequence ID" value="MET4575948.1"/>
    <property type="molecule type" value="Genomic_DNA"/>
</dbReference>
<dbReference type="Gene3D" id="3.20.20.60">
    <property type="entry name" value="Phosphoenolpyruvate-binding domains"/>
    <property type="match status" value="1"/>
</dbReference>
<dbReference type="PANTHER" id="PTHR42905:SF5">
    <property type="entry name" value="CARBOXYVINYL-CARBOXYPHOSPHONATE PHOSPHORYLMUTASE, CHLOROPLASTIC"/>
    <property type="match status" value="1"/>
</dbReference>
<dbReference type="InterPro" id="IPR015813">
    <property type="entry name" value="Pyrv/PenolPyrv_kinase-like_dom"/>
</dbReference>
<gene>
    <name evidence="1" type="ORF">ABIE13_001048</name>
</gene>
<dbReference type="CDD" id="cd00377">
    <property type="entry name" value="ICL_PEPM"/>
    <property type="match status" value="1"/>
</dbReference>